<protein>
    <recommendedName>
        <fullName evidence="1">HTH cro/C1-type domain-containing protein</fullName>
    </recommendedName>
</protein>
<dbReference type="EMBL" id="AATS01000021">
    <property type="protein sequence ID" value="EAU53566.1"/>
    <property type="molecule type" value="Genomic_DNA"/>
</dbReference>
<dbReference type="HOGENOM" id="CLU_1989974_0_0_0"/>
<dbReference type="InParanoid" id="Q0EWA5"/>
<dbReference type="GO" id="GO:0045892">
    <property type="term" value="P:negative regulation of DNA-templated transcription"/>
    <property type="evidence" value="ECO:0007669"/>
    <property type="project" value="InterPro"/>
</dbReference>
<dbReference type="PROSITE" id="PS50943">
    <property type="entry name" value="HTH_CROC1"/>
    <property type="match status" value="1"/>
</dbReference>
<dbReference type="GO" id="GO:0003677">
    <property type="term" value="F:DNA binding"/>
    <property type="evidence" value="ECO:0007669"/>
    <property type="project" value="InterPro"/>
</dbReference>
<comment type="caution">
    <text evidence="2">The sequence shown here is derived from an EMBL/GenBank/DDBJ whole genome shotgun (WGS) entry which is preliminary data.</text>
</comment>
<dbReference type="Gene3D" id="1.10.260.40">
    <property type="entry name" value="lambda repressor-like DNA-binding domains"/>
    <property type="match status" value="1"/>
</dbReference>
<name>Q0EWA5_9PROT</name>
<accession>Q0EWA5</accession>
<organism evidence="2 3">
    <name type="scientific">Mariprofundus ferrooxydans PV-1</name>
    <dbReference type="NCBI Taxonomy" id="314345"/>
    <lineage>
        <taxon>Bacteria</taxon>
        <taxon>Pseudomonadati</taxon>
        <taxon>Pseudomonadota</taxon>
        <taxon>Candidatius Mariprofundia</taxon>
        <taxon>Mariprofundales</taxon>
        <taxon>Mariprofundaceae</taxon>
        <taxon>Mariprofundus</taxon>
    </lineage>
</organism>
<evidence type="ECO:0000259" key="1">
    <source>
        <dbReference type="PROSITE" id="PS50943"/>
    </source>
</evidence>
<dbReference type="InterPro" id="IPR001387">
    <property type="entry name" value="Cro/C1-type_HTH"/>
</dbReference>
<dbReference type="Proteomes" id="UP000005297">
    <property type="component" value="Unassembled WGS sequence"/>
</dbReference>
<evidence type="ECO:0000313" key="3">
    <source>
        <dbReference type="Proteomes" id="UP000005297"/>
    </source>
</evidence>
<proteinExistence type="predicted"/>
<dbReference type="CDD" id="cd00093">
    <property type="entry name" value="HTH_XRE"/>
    <property type="match status" value="1"/>
</dbReference>
<keyword evidence="3" id="KW-1185">Reference proteome</keyword>
<dbReference type="SUPFAM" id="SSF47413">
    <property type="entry name" value="lambda repressor-like DNA-binding domains"/>
    <property type="match status" value="1"/>
</dbReference>
<dbReference type="AlphaFoldDB" id="Q0EWA5"/>
<dbReference type="Pfam" id="PF07022">
    <property type="entry name" value="Phage_CI_repr"/>
    <property type="match status" value="1"/>
</dbReference>
<dbReference type="InterPro" id="IPR010982">
    <property type="entry name" value="Lambda_DNA-bd_dom_sf"/>
</dbReference>
<dbReference type="InterPro" id="IPR010744">
    <property type="entry name" value="Phage_CI_N"/>
</dbReference>
<evidence type="ECO:0000313" key="2">
    <source>
        <dbReference type="EMBL" id="EAU53566.1"/>
    </source>
</evidence>
<reference evidence="2 3" key="1">
    <citation type="submission" date="2006-09" db="EMBL/GenBank/DDBJ databases">
        <authorList>
            <person name="Emerson D."/>
            <person name="Ferriera S."/>
            <person name="Johnson J."/>
            <person name="Kravitz S."/>
            <person name="Halpern A."/>
            <person name="Remington K."/>
            <person name="Beeson K."/>
            <person name="Tran B."/>
            <person name="Rogers Y.-H."/>
            <person name="Friedman R."/>
            <person name="Venter J.C."/>
        </authorList>
    </citation>
    <scope>NUCLEOTIDE SEQUENCE [LARGE SCALE GENOMIC DNA]</scope>
    <source>
        <strain evidence="2 3">PV-1</strain>
    </source>
</reference>
<feature type="domain" description="HTH cro/C1-type" evidence="1">
    <location>
        <begin position="1"/>
        <end position="38"/>
    </location>
</feature>
<sequence>MTDVSESQLHRIIAGDSKAKIDTIVAIAKATDVNIEWLATGEGPMLPGDELAAPAGFDIDLMGQIMAIFMDAAYTQKTAIPAKDIGEMAARAYVDILADFPDPENRQKALRQLATIANNITRLYG</sequence>
<gene>
    <name evidence="2" type="ORF">SPV1_02973</name>
</gene>